<evidence type="ECO:0000259" key="1">
    <source>
        <dbReference type="SMART" id="SM00851"/>
    </source>
</evidence>
<sequence length="239" mass="26601">MAEIKFVNKIDNLVFLKNIIVSCTNKDGLLSNKKKSGGLIEGIPENGLLGFIAEKNKDVLFLSTGESYKLINDAGLNVQEISDYTGYPEMKTGLVKSLHPKIHAGILAHKYTLEDAQFIEEHNIKYIDAIIINFYDLQATLNNKNSTIEMIRQAIDIGGPSMGHNARKAFISTALITEPDHYCKLIAELAKYNGAVSLEMRIELAKLASTRITEYLIKVDAAIQQLEIQDVLNSYQVQV</sequence>
<dbReference type="EMBL" id="CAJVCE010000072">
    <property type="protein sequence ID" value="CAG7659181.1"/>
    <property type="molecule type" value="Genomic_DNA"/>
</dbReference>
<dbReference type="Proteomes" id="UP000730618">
    <property type="component" value="Unassembled WGS sequence"/>
</dbReference>
<name>A0ABN7TYW5_9BACL</name>
<dbReference type="RefSeq" id="WP_218103553.1">
    <property type="nucleotide sequence ID" value="NZ_CAJVCE010000072.1"/>
</dbReference>
<keyword evidence="2" id="KW-0378">Hydrolase</keyword>
<reference evidence="2 3" key="1">
    <citation type="submission" date="2021-06" db="EMBL/GenBank/DDBJ databases">
        <authorList>
            <person name="Criscuolo A."/>
        </authorList>
    </citation>
    <scope>NUCLEOTIDE SEQUENCE [LARGE SCALE GENOMIC DNA]</scope>
    <source>
        <strain evidence="3">CIP 111802</strain>
    </source>
</reference>
<proteinExistence type="predicted"/>
<feature type="domain" description="MGS-like" evidence="1">
    <location>
        <begin position="48"/>
        <end position="161"/>
    </location>
</feature>
<dbReference type="GO" id="GO:0003937">
    <property type="term" value="F:IMP cyclohydrolase activity"/>
    <property type="evidence" value="ECO:0007669"/>
    <property type="project" value="UniProtKB-EC"/>
</dbReference>
<evidence type="ECO:0000313" key="2">
    <source>
        <dbReference type="EMBL" id="CAG7659181.1"/>
    </source>
</evidence>
<dbReference type="PANTHER" id="PTHR11692">
    <property type="entry name" value="BIFUNCTIONAL PURINE BIOSYNTHESIS PROTEIN PURH"/>
    <property type="match status" value="1"/>
</dbReference>
<keyword evidence="3" id="KW-1185">Reference proteome</keyword>
<dbReference type="PANTHER" id="PTHR11692:SF0">
    <property type="entry name" value="BIFUNCTIONAL PURINE BIOSYNTHESIS PROTEIN ATIC"/>
    <property type="match status" value="1"/>
</dbReference>
<accession>A0ABN7TYW5</accession>
<dbReference type="SMART" id="SM00851">
    <property type="entry name" value="MGS"/>
    <property type="match status" value="1"/>
</dbReference>
<dbReference type="InterPro" id="IPR011607">
    <property type="entry name" value="MGS-like_dom"/>
</dbReference>
<dbReference type="InterPro" id="IPR002695">
    <property type="entry name" value="PurH-like"/>
</dbReference>
<protein>
    <submittedName>
        <fullName evidence="2">Bifunctional purine biosynthesis protein PurH</fullName>
        <ecNumber evidence="2">3.5.4.10</ecNumber>
    </submittedName>
</protein>
<dbReference type="Pfam" id="PF02142">
    <property type="entry name" value="MGS"/>
    <property type="match status" value="1"/>
</dbReference>
<organism evidence="2 3">
    <name type="scientific">Paenibacillus allorhizosphaerae</name>
    <dbReference type="NCBI Taxonomy" id="2849866"/>
    <lineage>
        <taxon>Bacteria</taxon>
        <taxon>Bacillati</taxon>
        <taxon>Bacillota</taxon>
        <taxon>Bacilli</taxon>
        <taxon>Bacillales</taxon>
        <taxon>Paenibacillaceae</taxon>
        <taxon>Paenibacillus</taxon>
    </lineage>
</organism>
<gene>
    <name evidence="2" type="primary">purH_2</name>
    <name evidence="2" type="ORF">PAECIP111802_07452</name>
</gene>
<dbReference type="EC" id="3.5.4.10" evidence="2"/>
<comment type="caution">
    <text evidence="2">The sequence shown here is derived from an EMBL/GenBank/DDBJ whole genome shotgun (WGS) entry which is preliminary data.</text>
</comment>
<evidence type="ECO:0000313" key="3">
    <source>
        <dbReference type="Proteomes" id="UP000730618"/>
    </source>
</evidence>